<evidence type="ECO:0000256" key="1">
    <source>
        <dbReference type="ARBA" id="ARBA00005820"/>
    </source>
</evidence>
<dbReference type="GO" id="GO:0003677">
    <property type="term" value="F:DNA binding"/>
    <property type="evidence" value="ECO:0007669"/>
    <property type="project" value="UniProtKB-UniRule"/>
</dbReference>
<comment type="similarity">
    <text evidence="1">Belongs to the AfsR/DnrI/RedD regulatory family.</text>
</comment>
<dbReference type="InterPro" id="IPR001867">
    <property type="entry name" value="OmpR/PhoB-type_DNA-bd"/>
</dbReference>
<dbReference type="Pfam" id="PF00486">
    <property type="entry name" value="Trans_reg_C"/>
    <property type="match status" value="1"/>
</dbReference>
<proteinExistence type="inferred from homology"/>
<dbReference type="SMART" id="SM00862">
    <property type="entry name" value="Trans_reg_C"/>
    <property type="match status" value="1"/>
</dbReference>
<dbReference type="PANTHER" id="PTHR35807:SF1">
    <property type="entry name" value="TRANSCRIPTIONAL REGULATOR REDD"/>
    <property type="match status" value="1"/>
</dbReference>
<dbReference type="PROSITE" id="PS51755">
    <property type="entry name" value="OMPR_PHOB"/>
    <property type="match status" value="1"/>
</dbReference>
<protein>
    <submittedName>
        <fullName evidence="7">DNA-binding SARP family transcriptional activator</fullName>
    </submittedName>
</protein>
<feature type="DNA-binding region" description="OmpR/PhoB-type" evidence="5">
    <location>
        <begin position="1"/>
        <end position="80"/>
    </location>
</feature>
<dbReference type="SUPFAM" id="SSF46894">
    <property type="entry name" value="C-terminal effector domain of the bipartite response regulators"/>
    <property type="match status" value="1"/>
</dbReference>
<evidence type="ECO:0000313" key="7">
    <source>
        <dbReference type="EMBL" id="RZU64633.1"/>
    </source>
</evidence>
<dbReference type="GO" id="GO:0000160">
    <property type="term" value="P:phosphorelay signal transduction system"/>
    <property type="evidence" value="ECO:0007669"/>
    <property type="project" value="InterPro"/>
</dbReference>
<dbReference type="InterPro" id="IPR051677">
    <property type="entry name" value="AfsR-DnrI-RedD_regulator"/>
</dbReference>
<feature type="domain" description="OmpR/PhoB-type" evidence="6">
    <location>
        <begin position="1"/>
        <end position="80"/>
    </location>
</feature>
<dbReference type="CDD" id="cd15831">
    <property type="entry name" value="BTAD"/>
    <property type="match status" value="1"/>
</dbReference>
<comment type="caution">
    <text evidence="7">The sequence shown here is derived from an EMBL/GenBank/DDBJ whole genome shotgun (WGS) entry which is preliminary data.</text>
</comment>
<dbReference type="Gene3D" id="2.130.10.10">
    <property type="entry name" value="YVTN repeat-like/Quinoprotein amine dehydrogenase"/>
    <property type="match status" value="2"/>
</dbReference>
<evidence type="ECO:0000313" key="8">
    <source>
        <dbReference type="Proteomes" id="UP000291483"/>
    </source>
</evidence>
<dbReference type="GO" id="GO:0006355">
    <property type="term" value="P:regulation of DNA-templated transcription"/>
    <property type="evidence" value="ECO:0007669"/>
    <property type="project" value="InterPro"/>
</dbReference>
<dbReference type="InterPro" id="IPR015943">
    <property type="entry name" value="WD40/YVTN_repeat-like_dom_sf"/>
</dbReference>
<dbReference type="SMART" id="SM01043">
    <property type="entry name" value="BTAD"/>
    <property type="match status" value="1"/>
</dbReference>
<dbReference type="InterPro" id="IPR011047">
    <property type="entry name" value="Quinoprotein_ADH-like_sf"/>
</dbReference>
<dbReference type="InterPro" id="IPR011044">
    <property type="entry name" value="Quino_amine_DH_bsu"/>
</dbReference>
<dbReference type="InterPro" id="IPR049052">
    <property type="entry name" value="nSTAND1"/>
</dbReference>
<evidence type="ECO:0000256" key="5">
    <source>
        <dbReference type="PROSITE-ProRule" id="PRU01091"/>
    </source>
</evidence>
<name>A0A4Q8AL17_9MICO</name>
<evidence type="ECO:0000256" key="2">
    <source>
        <dbReference type="ARBA" id="ARBA00023015"/>
    </source>
</evidence>
<sequence>MFGDLTIAGGPLGPKERSLLAALALRLGSIVTPGELAEAVWGDDAPTTWPKQLQALIVHIRRVLGRTAVVTSRSGYRLTVDSDAIDAVRFERLLGAARQHRADGDPARAIDAIERAFALWLGPPYVDLAEWPPALLEAARLGEVRATAEEDLLEARLELGEHRAVVADAEHLVRSAPLRERRWAIVATALYRSGRQADALATLRSARTRLADELGIEPGAELIALESAILRHEASLDAPAAPPQSNGECPYRGLLAFGAEDAATFFGRDADIQLALARLRGSSFLALAGSSGCGKSSLMLAGLVPSLRSLGRIVVVVGSGRASSAAIRDALSDRRGADVVVIDQFEELLNAGLPIDEVGTCCRLIADAVEAGRTVIVAVRSDYLDACAAEPSIGPLVAQGVHLVGPLSPAGLRSAIEQPAHLAGLRLETGLVELVLRDAAGEPGALPHVSHALVETWLRREGSTLTVAGYEESGGISGAIAQSADQLYQSLDPRQQLICRATLLRLVEIGSDGAPMRRRIRIEPLRKDAIHEQVLIGLERARLVSAEEDTLVVAHESLATAWPRLRGWLESDADGARVMHALDTAASMWEMEGRPDEGLFRGARLQSALEWQDSRSPELTAVEADFLSASRGREQAAAAELARRATHDRRQNRRLRALLFTTIAMLAVAATAGGLVALSARETAAQRTEATIEALTSTSLSLRTTERDVSALLAVEAHRRWPDDPRTHSALMGAMEGANGLLRVTYVPGVREMVGRVVPGTRLVAVVTDTRRTQLFDLDTGELVRTLDIERGGADLNVHLGPVVSADGRLVAVAEQSASGDGPALGHASIRFADVASGAMARSPVELEGVLSSIAISPDGTTVAAIDSTGALSLVDAVSGTVRTVIGVPTHAEVSDSDRAGTIGFTPAGLLVYGTVAGDALLIDPPTGVVTAHIALPAASANVSMSVLSDSLALVTGDRRISALDLSARSVSWSQQFEGEQGKPCPWLAASSARDSLYCGDLWGRIEERSLSAGVPTGRHLDLQFGFVGALAVSADGRKLDVVGRGTAAFSQWMLDDSGPATRVIAEGWRVGDGYSVTGSQVLAGVVPPDSAASGAGPSSMAVIDTVTGDPSFTVPDGWAEVGWTGDGVLIGRHGTAESSTFRLLSARTGRDWGMDFAPGVDPFFWPSADGTKLYAGDHDGAVYTLDPATGRRIGPTFRVEGRIQSASTNSTASRVLFTSYDPKLGFTSSLYDGTNGRQLRGGLLGPVTAVLTERGEIVGLEPDRVSRYDAETFEFIGELPGIPGGLARISVSSDGRSVAAFSQNGTVSLYDVESGIRLGEPIRVASPEIWAAFIRPDGQELAVNATGGIAVWDLRPEKQAEAACRMAGRDLTRDEWKTYLADIGPYRSSCGFGGG</sequence>
<dbReference type="InterPro" id="IPR005158">
    <property type="entry name" value="BTAD"/>
</dbReference>
<evidence type="ECO:0000256" key="3">
    <source>
        <dbReference type="ARBA" id="ARBA00023125"/>
    </source>
</evidence>
<dbReference type="Pfam" id="PF20703">
    <property type="entry name" value="nSTAND1"/>
    <property type="match status" value="1"/>
</dbReference>
<dbReference type="SUPFAM" id="SSF52540">
    <property type="entry name" value="P-loop containing nucleoside triphosphate hydrolases"/>
    <property type="match status" value="1"/>
</dbReference>
<dbReference type="InterPro" id="IPR016032">
    <property type="entry name" value="Sig_transdc_resp-reg_C-effctor"/>
</dbReference>
<reference evidence="7 8" key="1">
    <citation type="submission" date="2019-02" db="EMBL/GenBank/DDBJ databases">
        <title>Sequencing the genomes of 1000 actinobacteria strains.</title>
        <authorList>
            <person name="Klenk H.-P."/>
        </authorList>
    </citation>
    <scope>NUCLEOTIDE SEQUENCE [LARGE SCALE GENOMIC DNA]</scope>
    <source>
        <strain evidence="7 8">DSM 18319</strain>
    </source>
</reference>
<dbReference type="SUPFAM" id="SSF50998">
    <property type="entry name" value="Quinoprotein alcohol dehydrogenase-like"/>
    <property type="match status" value="1"/>
</dbReference>
<dbReference type="SUPFAM" id="SSF50969">
    <property type="entry name" value="YVTN repeat-like/Quinoprotein amine dehydrogenase"/>
    <property type="match status" value="1"/>
</dbReference>
<dbReference type="PANTHER" id="PTHR35807">
    <property type="entry name" value="TRANSCRIPTIONAL REGULATOR REDD-RELATED"/>
    <property type="match status" value="1"/>
</dbReference>
<accession>A0A4Q8AL17</accession>
<dbReference type="InterPro" id="IPR027417">
    <property type="entry name" value="P-loop_NTPase"/>
</dbReference>
<dbReference type="InterPro" id="IPR003593">
    <property type="entry name" value="AAA+_ATPase"/>
</dbReference>
<keyword evidence="2" id="KW-0805">Transcription regulation</keyword>
<dbReference type="Pfam" id="PF03704">
    <property type="entry name" value="BTAD"/>
    <property type="match status" value="1"/>
</dbReference>
<evidence type="ECO:0000256" key="4">
    <source>
        <dbReference type="ARBA" id="ARBA00023163"/>
    </source>
</evidence>
<gene>
    <name evidence="7" type="ORF">EV379_0936</name>
</gene>
<dbReference type="InterPro" id="IPR036388">
    <property type="entry name" value="WH-like_DNA-bd_sf"/>
</dbReference>
<dbReference type="InterPro" id="IPR011990">
    <property type="entry name" value="TPR-like_helical_dom_sf"/>
</dbReference>
<keyword evidence="4" id="KW-0804">Transcription</keyword>
<dbReference type="Gene3D" id="1.25.40.10">
    <property type="entry name" value="Tetratricopeptide repeat domain"/>
    <property type="match status" value="1"/>
</dbReference>
<keyword evidence="3 5" id="KW-0238">DNA-binding</keyword>
<organism evidence="7 8">
    <name type="scientific">Microterricola gilva</name>
    <dbReference type="NCBI Taxonomy" id="393267"/>
    <lineage>
        <taxon>Bacteria</taxon>
        <taxon>Bacillati</taxon>
        <taxon>Actinomycetota</taxon>
        <taxon>Actinomycetes</taxon>
        <taxon>Micrococcales</taxon>
        <taxon>Microbacteriaceae</taxon>
        <taxon>Microterricola</taxon>
    </lineage>
</organism>
<dbReference type="SMART" id="SM00382">
    <property type="entry name" value="AAA"/>
    <property type="match status" value="1"/>
</dbReference>
<evidence type="ECO:0000259" key="6">
    <source>
        <dbReference type="PROSITE" id="PS51755"/>
    </source>
</evidence>
<dbReference type="Gene3D" id="1.10.10.10">
    <property type="entry name" value="Winged helix-like DNA-binding domain superfamily/Winged helix DNA-binding domain"/>
    <property type="match status" value="1"/>
</dbReference>
<keyword evidence="8" id="KW-1185">Reference proteome</keyword>
<dbReference type="EMBL" id="SHLC01000001">
    <property type="protein sequence ID" value="RZU64633.1"/>
    <property type="molecule type" value="Genomic_DNA"/>
</dbReference>
<dbReference type="SUPFAM" id="SSF48452">
    <property type="entry name" value="TPR-like"/>
    <property type="match status" value="1"/>
</dbReference>
<dbReference type="Proteomes" id="UP000291483">
    <property type="component" value="Unassembled WGS sequence"/>
</dbReference>